<dbReference type="AlphaFoldDB" id="A0A3S3MG50"/>
<feature type="domain" description="Inhibitor I9" evidence="10">
    <location>
        <begin position="89"/>
        <end position="164"/>
    </location>
</feature>
<dbReference type="InterPro" id="IPR037045">
    <property type="entry name" value="S8pro/Inhibitor_I9_sf"/>
</dbReference>
<evidence type="ECO:0000256" key="8">
    <source>
        <dbReference type="SAM" id="MobiDB-lite"/>
    </source>
</evidence>
<comment type="similarity">
    <text evidence="1 7">Belongs to the peptidase S8 family.</text>
</comment>
<dbReference type="Pfam" id="PF05922">
    <property type="entry name" value="Inhibitor_I9"/>
    <property type="match status" value="1"/>
</dbReference>
<feature type="active site" description="Charge relay system" evidence="6 7">
    <location>
        <position position="275"/>
    </location>
</feature>
<evidence type="ECO:0000313" key="13">
    <source>
        <dbReference type="Proteomes" id="UP000283530"/>
    </source>
</evidence>
<dbReference type="Gene3D" id="3.50.30.30">
    <property type="match status" value="1"/>
</dbReference>
<dbReference type="STRING" id="337451.A0A3S3MG50"/>
<evidence type="ECO:0000259" key="11">
    <source>
        <dbReference type="Pfam" id="PF17766"/>
    </source>
</evidence>
<dbReference type="InterPro" id="IPR023828">
    <property type="entry name" value="Peptidase_S8_Ser-AS"/>
</dbReference>
<feature type="compositionally biased region" description="Low complexity" evidence="8">
    <location>
        <begin position="180"/>
        <end position="198"/>
    </location>
</feature>
<dbReference type="CDD" id="cd02120">
    <property type="entry name" value="PA_subtilisin_like"/>
    <property type="match status" value="1"/>
</dbReference>
<evidence type="ECO:0000256" key="1">
    <source>
        <dbReference type="ARBA" id="ARBA00011073"/>
    </source>
</evidence>
<dbReference type="OrthoDB" id="10256524at2759"/>
<feature type="region of interest" description="Disordered" evidence="8">
    <location>
        <begin position="179"/>
        <end position="198"/>
    </location>
</feature>
<keyword evidence="13" id="KW-1185">Reference proteome</keyword>
<evidence type="ECO:0000256" key="7">
    <source>
        <dbReference type="PROSITE-ProRule" id="PRU01240"/>
    </source>
</evidence>
<feature type="region of interest" description="Disordered" evidence="8">
    <location>
        <begin position="257"/>
        <end position="284"/>
    </location>
</feature>
<keyword evidence="5 7" id="KW-0720">Serine protease</keyword>
<reference evidence="12 13" key="1">
    <citation type="journal article" date="2019" name="Nat. Plants">
        <title>Stout camphor tree genome fills gaps in understanding of flowering plant genome evolution.</title>
        <authorList>
            <person name="Chaw S.M."/>
            <person name="Liu Y.C."/>
            <person name="Wu Y.W."/>
            <person name="Wang H.Y."/>
            <person name="Lin C.I."/>
            <person name="Wu C.S."/>
            <person name="Ke H.M."/>
            <person name="Chang L.Y."/>
            <person name="Hsu C.Y."/>
            <person name="Yang H.T."/>
            <person name="Sudianto E."/>
            <person name="Hsu M.H."/>
            <person name="Wu K.P."/>
            <person name="Wang L.N."/>
            <person name="Leebens-Mack J.H."/>
            <person name="Tsai I.J."/>
        </authorList>
    </citation>
    <scope>NUCLEOTIDE SEQUENCE [LARGE SCALE GENOMIC DNA]</scope>
    <source>
        <strain evidence="13">cv. Chaw 1501</strain>
        <tissue evidence="12">Young leaves</tissue>
    </source>
</reference>
<dbReference type="SUPFAM" id="SSF52743">
    <property type="entry name" value="Subtilisin-like"/>
    <property type="match status" value="1"/>
</dbReference>
<feature type="active site" description="Charge relay system" evidence="6 7">
    <location>
        <position position="206"/>
    </location>
</feature>
<evidence type="ECO:0000256" key="6">
    <source>
        <dbReference type="PIRSR" id="PIRSR615500-1"/>
    </source>
</evidence>
<feature type="domain" description="Peptidase S8/S53" evidence="9">
    <location>
        <begin position="197"/>
        <end position="672"/>
    </location>
</feature>
<dbReference type="PROSITE" id="PS51892">
    <property type="entry name" value="SUBTILASE"/>
    <property type="match status" value="1"/>
</dbReference>
<dbReference type="InterPro" id="IPR041469">
    <property type="entry name" value="Subtilisin-like_FN3"/>
</dbReference>
<dbReference type="PROSITE" id="PS00138">
    <property type="entry name" value="SUBTILASE_SER"/>
    <property type="match status" value="1"/>
</dbReference>
<proteinExistence type="inferred from homology"/>
<gene>
    <name evidence="12" type="ORF">CKAN_00781100</name>
</gene>
<dbReference type="InterPro" id="IPR045051">
    <property type="entry name" value="SBT"/>
</dbReference>
<keyword evidence="2 7" id="KW-0645">Protease</keyword>
<evidence type="ECO:0000256" key="5">
    <source>
        <dbReference type="ARBA" id="ARBA00022825"/>
    </source>
</evidence>
<protein>
    <submittedName>
        <fullName evidence="12">CO2-response secreted protease-like protein</fullName>
    </submittedName>
</protein>
<dbReference type="Gene3D" id="3.30.70.80">
    <property type="entry name" value="Peptidase S8 propeptide/proteinase inhibitor I9"/>
    <property type="match status" value="1"/>
</dbReference>
<dbReference type="GO" id="GO:0004252">
    <property type="term" value="F:serine-type endopeptidase activity"/>
    <property type="evidence" value="ECO:0007669"/>
    <property type="project" value="UniProtKB-UniRule"/>
</dbReference>
<name>A0A3S3MG50_9MAGN</name>
<dbReference type="EMBL" id="QPKB01000003">
    <property type="protein sequence ID" value="RWR79245.1"/>
    <property type="molecule type" value="Genomic_DNA"/>
</dbReference>
<dbReference type="InterPro" id="IPR034197">
    <property type="entry name" value="Peptidases_S8_3"/>
</dbReference>
<keyword evidence="3" id="KW-0732">Signal</keyword>
<dbReference type="FunFam" id="3.40.50.200:FF:000006">
    <property type="entry name" value="Subtilisin-like protease SBT1.5"/>
    <property type="match status" value="1"/>
</dbReference>
<feature type="domain" description="Subtilisin-like protease fibronectin type-III" evidence="11">
    <location>
        <begin position="730"/>
        <end position="827"/>
    </location>
</feature>
<dbReference type="Proteomes" id="UP000283530">
    <property type="component" value="Unassembled WGS sequence"/>
</dbReference>
<dbReference type="FunFam" id="3.50.30.30:FF:000005">
    <property type="entry name" value="subtilisin-like protease SBT1.5"/>
    <property type="match status" value="1"/>
</dbReference>
<dbReference type="PANTHER" id="PTHR10795">
    <property type="entry name" value="PROPROTEIN CONVERTASE SUBTILISIN/KEXIN"/>
    <property type="match status" value="1"/>
</dbReference>
<keyword evidence="4 7" id="KW-0378">Hydrolase</keyword>
<organism evidence="12 13">
    <name type="scientific">Cinnamomum micranthum f. kanehirae</name>
    <dbReference type="NCBI Taxonomy" id="337451"/>
    <lineage>
        <taxon>Eukaryota</taxon>
        <taxon>Viridiplantae</taxon>
        <taxon>Streptophyta</taxon>
        <taxon>Embryophyta</taxon>
        <taxon>Tracheophyta</taxon>
        <taxon>Spermatophyta</taxon>
        <taxon>Magnoliopsida</taxon>
        <taxon>Magnoliidae</taxon>
        <taxon>Laurales</taxon>
        <taxon>Lauraceae</taxon>
        <taxon>Cinnamomum</taxon>
    </lineage>
</organism>
<evidence type="ECO:0000313" key="12">
    <source>
        <dbReference type="EMBL" id="RWR79245.1"/>
    </source>
</evidence>
<dbReference type="GO" id="GO:0006508">
    <property type="term" value="P:proteolysis"/>
    <property type="evidence" value="ECO:0007669"/>
    <property type="project" value="UniProtKB-KW"/>
</dbReference>
<accession>A0A3S3MG50</accession>
<dbReference type="Gene3D" id="3.40.50.200">
    <property type="entry name" value="Peptidase S8/S53 domain"/>
    <property type="match status" value="1"/>
</dbReference>
<dbReference type="PRINTS" id="PR00723">
    <property type="entry name" value="SUBTILISIN"/>
</dbReference>
<evidence type="ECO:0000256" key="3">
    <source>
        <dbReference type="ARBA" id="ARBA00022729"/>
    </source>
</evidence>
<dbReference type="Gene3D" id="2.60.40.2310">
    <property type="match status" value="1"/>
</dbReference>
<sequence>MEDKSHDAVACKPLVNATLRLGSEVYAVRGTQGILSEQLTAMKEESMSILKNFITKHNVPIDVPDEAIESSSEDDGDHSGADGEDEKKVYIVYMGAANGGREDHVQLLASVLKREAEVAEKTLIHSYRHGFSGFAALLSKNEAGAIAGKSGVVSVFVDPVLQLHTTRSWDFLQYQTDLETNSNTSSTPTSPDSSASGTDTIIGLLDTGVWPESESFNDKGMGAIPNRWKGICMEGSNFTAANCNKKLIGARYYNVSSSESEEEPNDQTPRDSLGHGTHTASTAGGSAVGDASYYGLAKGTAKGGSPTSRIAMYKVCTSEGCRGSRILAGYDDAIGDGVDVISVSLGASSFSRPDFSTDPIAIGAFHAVEKGITVVCSAGNDGPEARTVVNAAPWILTVGATTIDRNFESDVVLGGNKLLKGEDINFSSLGKSPVYPLIYGGSAKSNSSTDTDASNCDMDALDGKKIKGKIVVCQHPRDSIYSKRLKMEEVKGKGGIGLILIEDLGKKVASSFGGFPVTTISSDEGGDILSYINSTRNPVATILPTVSVINYKPAPTVTYFSSRGPSTQTRNILKANIAAPGVNILAAWKSTYDASEIPPGQNPSPFNLVSGTSMACPHVSGVAATIKARNPTWSPSSIRSAIMTTASQTNNEKAPLTDDTGSTATPYDYGAGEVSPSGALEPGLVYETEKLDYFLFLCNYGYNTATIKKISTIPDGFECPKDSGEGLISNLNYPSIAISKFDGKESKKVSRTVTNVGADDETVYTATITSPHGLDVKVIPDRLQFTKNSKKLSYQVVFSSSSSVKVDLFGSITWTDGKHRVRTPFAVTSDVS</sequence>
<feature type="compositionally biased region" description="Low complexity" evidence="8">
    <location>
        <begin position="274"/>
        <end position="284"/>
    </location>
</feature>
<comment type="caution">
    <text evidence="12">The sequence shown here is derived from an EMBL/GenBank/DDBJ whole genome shotgun (WGS) entry which is preliminary data.</text>
</comment>
<evidence type="ECO:0000256" key="2">
    <source>
        <dbReference type="ARBA" id="ARBA00022670"/>
    </source>
</evidence>
<dbReference type="InterPro" id="IPR015500">
    <property type="entry name" value="Peptidase_S8_subtilisin-rel"/>
</dbReference>
<dbReference type="InterPro" id="IPR000209">
    <property type="entry name" value="Peptidase_S8/S53_dom"/>
</dbReference>
<dbReference type="CDD" id="cd04852">
    <property type="entry name" value="Peptidases_S8_3"/>
    <property type="match status" value="1"/>
</dbReference>
<dbReference type="InterPro" id="IPR010259">
    <property type="entry name" value="S8pro/Inhibitor_I9"/>
</dbReference>
<evidence type="ECO:0000259" key="10">
    <source>
        <dbReference type="Pfam" id="PF05922"/>
    </source>
</evidence>
<feature type="active site" description="Charge relay system" evidence="6 7">
    <location>
        <position position="613"/>
    </location>
</feature>
<dbReference type="Pfam" id="PF00082">
    <property type="entry name" value="Peptidase_S8"/>
    <property type="match status" value="1"/>
</dbReference>
<evidence type="ECO:0000259" key="9">
    <source>
        <dbReference type="Pfam" id="PF00082"/>
    </source>
</evidence>
<dbReference type="InterPro" id="IPR036852">
    <property type="entry name" value="Peptidase_S8/S53_dom_sf"/>
</dbReference>
<dbReference type="Pfam" id="PF17766">
    <property type="entry name" value="fn3_6"/>
    <property type="match status" value="1"/>
</dbReference>
<evidence type="ECO:0000256" key="4">
    <source>
        <dbReference type="ARBA" id="ARBA00022801"/>
    </source>
</evidence>